<evidence type="ECO:0000256" key="2">
    <source>
        <dbReference type="ARBA" id="ARBA00004643"/>
    </source>
</evidence>
<evidence type="ECO:0000313" key="28">
    <source>
        <dbReference type="EMBL" id="KAL1264497.1"/>
    </source>
</evidence>
<accession>A0ABR3MHG1</accession>
<evidence type="ECO:0000256" key="12">
    <source>
        <dbReference type="ARBA" id="ARBA00023015"/>
    </source>
</evidence>
<keyword evidence="16" id="KW-0472">Membrane</keyword>
<dbReference type="SUPFAM" id="SSF47454">
    <property type="entry name" value="A DNA-binding domain in eukaryotic transcription factors"/>
    <property type="match status" value="1"/>
</dbReference>
<organism evidence="28 29">
    <name type="scientific">Cirrhinus molitorella</name>
    <name type="common">mud carp</name>
    <dbReference type="NCBI Taxonomy" id="172907"/>
    <lineage>
        <taxon>Eukaryota</taxon>
        <taxon>Metazoa</taxon>
        <taxon>Chordata</taxon>
        <taxon>Craniata</taxon>
        <taxon>Vertebrata</taxon>
        <taxon>Euteleostomi</taxon>
        <taxon>Actinopterygii</taxon>
        <taxon>Neopterygii</taxon>
        <taxon>Teleostei</taxon>
        <taxon>Ostariophysi</taxon>
        <taxon>Cypriniformes</taxon>
        <taxon>Cyprinidae</taxon>
        <taxon>Labeoninae</taxon>
        <taxon>Labeonini</taxon>
        <taxon>Cirrhinus</taxon>
    </lineage>
</organism>
<proteinExistence type="inferred from homology"/>
<keyword evidence="11" id="KW-1133">Transmembrane helix</keyword>
<evidence type="ECO:0000313" key="29">
    <source>
        <dbReference type="Proteomes" id="UP001558613"/>
    </source>
</evidence>
<feature type="compositionally biased region" description="Basic and acidic residues" evidence="26">
    <location>
        <begin position="239"/>
        <end position="248"/>
    </location>
</feature>
<protein>
    <recommendedName>
        <fullName evidence="5">Endoplasmic reticulum membrane sensor NFE2L1</fullName>
    </recommendedName>
    <alternativeName>
        <fullName evidence="24">Nuclear factor erythroid 2-related factor 1</fullName>
    </alternativeName>
    <alternativeName>
        <fullName evidence="23">Nuclear factor, erythroid derived 2, like 1</fullName>
    </alternativeName>
</protein>
<keyword evidence="17" id="KW-0010">Activator</keyword>
<evidence type="ECO:0000256" key="6">
    <source>
        <dbReference type="ARBA" id="ARBA00022491"/>
    </source>
</evidence>
<dbReference type="Proteomes" id="UP001558613">
    <property type="component" value="Unassembled WGS sequence"/>
</dbReference>
<feature type="compositionally biased region" description="Polar residues" evidence="26">
    <location>
        <begin position="215"/>
        <end position="224"/>
    </location>
</feature>
<dbReference type="SMART" id="SM00338">
    <property type="entry name" value="BRLZ"/>
    <property type="match status" value="1"/>
</dbReference>
<evidence type="ECO:0000256" key="7">
    <source>
        <dbReference type="ARBA" id="ARBA00022548"/>
    </source>
</evidence>
<evidence type="ECO:0000256" key="15">
    <source>
        <dbReference type="ARBA" id="ARBA00023125"/>
    </source>
</evidence>
<feature type="compositionally biased region" description="Basic and acidic residues" evidence="26">
    <location>
        <begin position="278"/>
        <end position="299"/>
    </location>
</feature>
<comment type="subcellular location">
    <subcellularLocation>
        <location evidence="3">Endoplasmic reticulum membrane</location>
        <topology evidence="3">Single-pass type II membrane protein</topology>
    </subcellularLocation>
    <subcellularLocation>
        <location evidence="2">Endoplasmic reticulum membrane</location>
        <topology evidence="2">Single-pass type III membrane protein</topology>
    </subcellularLocation>
    <subcellularLocation>
        <location evidence="1">Nucleus</location>
    </subcellularLocation>
</comment>
<name>A0ABR3MHG1_9TELE</name>
<evidence type="ECO:0000256" key="25">
    <source>
        <dbReference type="SAM" id="Coils"/>
    </source>
</evidence>
<evidence type="ECO:0000256" key="26">
    <source>
        <dbReference type="SAM" id="MobiDB-lite"/>
    </source>
</evidence>
<evidence type="ECO:0000256" key="3">
    <source>
        <dbReference type="ARBA" id="ARBA00004648"/>
    </source>
</evidence>
<dbReference type="InterPro" id="IPR004826">
    <property type="entry name" value="bZIP_Maf"/>
</dbReference>
<dbReference type="PROSITE" id="PS50217">
    <property type="entry name" value="BZIP"/>
    <property type="match status" value="1"/>
</dbReference>
<feature type="compositionally biased region" description="Polar residues" evidence="26">
    <location>
        <begin position="360"/>
        <end position="389"/>
    </location>
</feature>
<evidence type="ECO:0000256" key="23">
    <source>
        <dbReference type="ARBA" id="ARBA00030985"/>
    </source>
</evidence>
<feature type="compositionally biased region" description="Basic and acidic residues" evidence="26">
    <location>
        <begin position="702"/>
        <end position="711"/>
    </location>
</feature>
<evidence type="ECO:0000256" key="1">
    <source>
        <dbReference type="ARBA" id="ARBA00004123"/>
    </source>
</evidence>
<dbReference type="CDD" id="cd14720">
    <property type="entry name" value="bZIP_NFE2-like"/>
    <property type="match status" value="1"/>
</dbReference>
<evidence type="ECO:0000256" key="16">
    <source>
        <dbReference type="ARBA" id="ARBA00023136"/>
    </source>
</evidence>
<keyword evidence="19" id="KW-1207">Sterol metabolism</keyword>
<dbReference type="InterPro" id="IPR004827">
    <property type="entry name" value="bZIP"/>
</dbReference>
<feature type="region of interest" description="Disordered" evidence="26">
    <location>
        <begin position="276"/>
        <end position="299"/>
    </location>
</feature>
<keyword evidence="29" id="KW-1185">Reference proteome</keyword>
<dbReference type="Pfam" id="PF03131">
    <property type="entry name" value="bZIP_Maf"/>
    <property type="match status" value="1"/>
</dbReference>
<evidence type="ECO:0000256" key="18">
    <source>
        <dbReference type="ARBA" id="ARBA00023163"/>
    </source>
</evidence>
<evidence type="ECO:0000256" key="4">
    <source>
        <dbReference type="ARBA" id="ARBA00008157"/>
    </source>
</evidence>
<keyword evidence="14" id="KW-0446">Lipid-binding</keyword>
<feature type="region of interest" description="Disordered" evidence="26">
    <location>
        <begin position="556"/>
        <end position="629"/>
    </location>
</feature>
<evidence type="ECO:0000256" key="8">
    <source>
        <dbReference type="ARBA" id="ARBA00022692"/>
    </source>
</evidence>
<evidence type="ECO:0000256" key="17">
    <source>
        <dbReference type="ARBA" id="ARBA00023159"/>
    </source>
</evidence>
<reference evidence="28 29" key="1">
    <citation type="submission" date="2023-09" db="EMBL/GenBank/DDBJ databases">
        <authorList>
            <person name="Wang M."/>
        </authorList>
    </citation>
    <scope>NUCLEOTIDE SEQUENCE [LARGE SCALE GENOMIC DNA]</scope>
    <source>
        <strain evidence="28">GT-2023</strain>
        <tissue evidence="28">Liver</tissue>
    </source>
</reference>
<feature type="domain" description="BZIP" evidence="27">
    <location>
        <begin position="750"/>
        <end position="813"/>
    </location>
</feature>
<keyword evidence="18" id="KW-0804">Transcription</keyword>
<evidence type="ECO:0000256" key="11">
    <source>
        <dbReference type="ARBA" id="ARBA00022989"/>
    </source>
</evidence>
<evidence type="ECO:0000256" key="19">
    <source>
        <dbReference type="ARBA" id="ARBA00023166"/>
    </source>
</evidence>
<evidence type="ECO:0000256" key="22">
    <source>
        <dbReference type="ARBA" id="ARBA00023242"/>
    </source>
</evidence>
<evidence type="ECO:0000256" key="13">
    <source>
        <dbReference type="ARBA" id="ARBA00023098"/>
    </source>
</evidence>
<feature type="compositionally biased region" description="Basic and acidic residues" evidence="26">
    <location>
        <begin position="856"/>
        <end position="867"/>
    </location>
</feature>
<evidence type="ECO:0000256" key="14">
    <source>
        <dbReference type="ARBA" id="ARBA00023121"/>
    </source>
</evidence>
<keyword evidence="9" id="KW-0256">Endoplasmic reticulum</keyword>
<dbReference type="PANTHER" id="PTHR24411">
    <property type="entry name" value="NUCLEAR FACTOR ERYTHROID 2-RELATED FACTOR"/>
    <property type="match status" value="1"/>
</dbReference>
<keyword evidence="15" id="KW-0238">DNA-binding</keyword>
<dbReference type="Gene3D" id="1.10.880.10">
    <property type="entry name" value="Transcription factor, Skn-1-like, DNA-binding domain"/>
    <property type="match status" value="1"/>
</dbReference>
<keyword evidence="6" id="KW-0678">Repressor</keyword>
<evidence type="ECO:0000256" key="5">
    <source>
        <dbReference type="ARBA" id="ARBA00020485"/>
    </source>
</evidence>
<keyword evidence="25" id="KW-0175">Coiled coil</keyword>
<keyword evidence="21" id="KW-0753">Steroid metabolism</keyword>
<dbReference type="InterPro" id="IPR008917">
    <property type="entry name" value="TF_DNA-bd_sf"/>
</dbReference>
<keyword evidence="22" id="KW-0539">Nucleus</keyword>
<feature type="compositionally biased region" description="Low complexity" evidence="26">
    <location>
        <begin position="570"/>
        <end position="606"/>
    </location>
</feature>
<dbReference type="PANTHER" id="PTHR24411:SF31">
    <property type="entry name" value="ENDOPLASMIC RETICULUM MEMBRANE SENSOR NFE2L1"/>
    <property type="match status" value="1"/>
</dbReference>
<gene>
    <name evidence="28" type="ORF">QQF64_004852</name>
</gene>
<keyword evidence="13" id="KW-0443">Lipid metabolism</keyword>
<evidence type="ECO:0000256" key="21">
    <source>
        <dbReference type="ARBA" id="ARBA00023221"/>
    </source>
</evidence>
<feature type="region of interest" description="Disordered" evidence="26">
    <location>
        <begin position="847"/>
        <end position="867"/>
    </location>
</feature>
<feature type="region of interest" description="Disordered" evidence="26">
    <location>
        <begin position="181"/>
        <end position="248"/>
    </location>
</feature>
<comment type="similarity">
    <text evidence="4">Belongs to the bZIP family. CNC subfamily.</text>
</comment>
<dbReference type="InterPro" id="IPR047167">
    <property type="entry name" value="NFE2-like"/>
</dbReference>
<feature type="region of interest" description="Disordered" evidence="26">
    <location>
        <begin position="356"/>
        <end position="389"/>
    </location>
</feature>
<evidence type="ECO:0000256" key="10">
    <source>
        <dbReference type="ARBA" id="ARBA00022968"/>
    </source>
</evidence>
<dbReference type="EMBL" id="JAYMGO010000012">
    <property type="protein sequence ID" value="KAL1264497.1"/>
    <property type="molecule type" value="Genomic_DNA"/>
</dbReference>
<keyword evidence="12" id="KW-0805">Transcription regulation</keyword>
<keyword evidence="20" id="KW-0325">Glycoprotein</keyword>
<evidence type="ECO:0000259" key="27">
    <source>
        <dbReference type="PROSITE" id="PS50217"/>
    </source>
</evidence>
<comment type="caution">
    <text evidence="28">The sequence shown here is derived from an EMBL/GenBank/DDBJ whole genome shotgun (WGS) entry which is preliminary data.</text>
</comment>
<keyword evidence="10" id="KW-0735">Signal-anchor</keyword>
<sequence>MFQRLSFSQVVGKRKFCKSWWAIQSERGRHSESFVSKLFLSLANFESACLQIFKLRFLFSFLFLCKEMLYLKKYFTEGLIQFTILLSLIGVRLDLDTYLNNQLPPLREIILGPSSAYTQTQFHNLRNTLDGYGIHPKSVDLDHFFATRRLLNQVRSLDHLRVPSTELSAWLVHRDPETVVSATSQSGPSIALDNGGSLEDVNNSEASAMRGAGSASESTYSLSGEDSLGAVAPEDSQEQGERESSDDLSKEDIDLIDILWRQDIDLGAGREVFNYSSRQKESEADKPNEENEEAGGREESWRNGLNLRAVQSLTHVDGETGESIPAELTSLGAQTSLSLQECLRLLEATFPFGEEPEFQATGSTSQLRATTEETPSTSQGIPLQAPLSQSDTPLDLEQQWQDIMSIMELQDMEVNNTAVNVTINNDPNNNNASTTESATIASFGLPRSTLINQDVSLHQASLPSCSQDFPTLFNPELDSTGAQRPTLVRLSSSNSSNINSTFGATNLTGLFLPPPLNSTTNLTTTPVLPDPFSSLLEESMLDEISLLDLAMEEGFSQDQASQLEDELDSDSGLSLDSSHSPASPSNSETSCSSAASSSSTSATFSEEGAVGYSTDSEAATAETEEGAVGGYQPEYSKLCRMSYQDPSQFHGIPQLESVNHNHTYNLPLASSYSERSQLSASCSKKGRDKQMQQTKLQPPQDCIDRQSSRDERRARAMDIPFSNEKIINLPVEEFNELLAKHHLNEDQLSLIRDIRRRGKNKMAAQNCRKRKLDTILKLEQGVQDLQREKAQLLKEKMEYCKCIRQTKQKVQSLSQELFAQLRDEEGRPYSASEYFLQYGPDGVLLMHRNMTTEQSNKPDKKQKDKKK</sequence>
<keyword evidence="8" id="KW-0812">Transmembrane</keyword>
<evidence type="ECO:0000256" key="20">
    <source>
        <dbReference type="ARBA" id="ARBA00023180"/>
    </source>
</evidence>
<dbReference type="PROSITE" id="PS00036">
    <property type="entry name" value="BZIP_BASIC"/>
    <property type="match status" value="1"/>
</dbReference>
<evidence type="ECO:0000256" key="24">
    <source>
        <dbReference type="ARBA" id="ARBA00031659"/>
    </source>
</evidence>
<feature type="region of interest" description="Disordered" evidence="26">
    <location>
        <begin position="677"/>
        <end position="711"/>
    </location>
</feature>
<evidence type="ECO:0000256" key="9">
    <source>
        <dbReference type="ARBA" id="ARBA00022824"/>
    </source>
</evidence>
<feature type="coiled-coil region" evidence="25">
    <location>
        <begin position="768"/>
        <end position="795"/>
    </location>
</feature>
<keyword evidence="7" id="KW-0153">Cholesterol metabolism</keyword>